<evidence type="ECO:0000313" key="3">
    <source>
        <dbReference type="Proteomes" id="UP000789759"/>
    </source>
</evidence>
<sequence length="1690" mass="192782">MTSYTNQLNSVTEIRVEVNQRHLIDKMLARRICGFPRIDAERRLGFLRCDDAKTTAVEIIFEGTTSGTLTKTIFKNNGFHFREQDWNRLKKIAEGNPDEQKIGAFGVGFYSLFSVCENPKVSSGGLMMEFFWRGDQLYARHGPDGSKDLKWTTFEMEMRTPGEFPDLDNFSRFMATSLGFTGNLCEVSVYFNKARVIHIEKNISQSQSIEIRSDINNKSPKGIFKLLSADVCNVQIDAHKVCIPSGALPSGNYPIEVASVCLQIASGNLEVRVQDDFCEEIERLTKKKPPKQTKIHLLLPKYNEFTMDEPSNIFKDLLPFPKQGRIFIGFQTHQTTGCSVNVAARVIPTVERESIDLVEPTLSVYNSEMLCSAGILSRLLYESEMCQISKMYQIAQKSTSDCEKRAAHVLAHFSFGDSTPNFKVAEIIEQQFFDCCSSKLSILSTNGVKAINMIRLPDPEMAAFIKTISVVPEIVFKQCNFFFDRAETVLKLIEKASTNDVFEELKSRTLDQDEMEAAMKWWISYSSKQNNSKLGQEKFLQHAVLRVGTNILPLKNVRYYLNIKIIPPESDLSFDVLPYSISKAFKLKELQKYFGNWTELPLGIWAKHILKKYKIGNDSAFAENFIGILSQGYKLMDGESRIAICKLLSQKSCIPTQFGLKRPIDTYFPEVTLFDDLPRFSMKDVSEDFFVQMGVQKHVELQLVFSRMVNNKNLDHMNLIKYFASISKNLKSNEIEKLKTTAIWIEENVDLNKPKAHVRRYLAKELYAPFPINRWLRLPVIYWNGNWIGNSDEVNFIMNLGLQEYPSLQVILRLASPPTAPEVREKALNYFVDNLREKYREYKAILVQDEFLPCDNFETYAKPSDCFSNPDCMIMGFNALRKDLRIRAEELDVRQHPNGKQLLKRLSNNLPNSIDDAKMFFNYLSSRRGDFDHDDWKELRSLKFIPVQDKSMPEKIIYHSPRDCFLNCLNESYANILPNVDFGETANIFLENCGVKREPSSLDLAEYIVRSSKDFWNRMDEDSYISILGTIAFNYLSIFKEKPTLYEEMKKSPILLGRKKYDDSERYELACANEIFINDNDRYRDMFNALTCQFMDQKMEEFYRVLGCQQLSSKVNITHETEGTPISSQVSDEVLENILERVPWYYSSIPNDNIKCEGTWIEKLKVMEVDRVYVTYELTTNNMINKEEVSSSISENENTYTLYISRTKTDYTDISSNLIQYIHKRPQREHSLTLYTYLTSSIEVLQRLGYPIAKTKKATKGRPPEVRPPTMEPPTKIRKIDPSAPIPNNELQNLLRSGIMSCRSNFQDSVYNPPTVNSVPESRCDSVPETSLKYVKTESEIEVHVASNMDPSSVLSDNMTRSLKGFIIVLVNVAEIFEIPRNKLNIFYDLDSTTVAFNRDRTLFFNLKYYIEFNDPYDKAVIAWFMTFCHELAHNFVSLHSAEHEFFLQSYAKAYIPKLFERLGGGTFGAGAFGTRPSRTLYNPYGDTPGSTPSSTVYNPYSDTPSSTLGSTPRSTVYNPYADTPGSTPRSTVYNPYADTPGSTPRSSVYNSYANTPSSTPRSTVYNPYADTPPSNIPSRTVYNPYANTPSSNAPSRTVYNPYAGTPSNTQNSTVYNPYADTPSSNAPSRTVYNPYADTPSNTQNSTVYNPYADTPSSSTPSSTTNSTSSTTRSTSRSTSNSRVYNPYAD</sequence>
<comment type="caution">
    <text evidence="2">The sequence shown here is derived from an EMBL/GenBank/DDBJ whole genome shotgun (WGS) entry which is preliminary data.</text>
</comment>
<feature type="compositionally biased region" description="Polar residues" evidence="1">
    <location>
        <begin position="1541"/>
        <end position="1566"/>
    </location>
</feature>
<feature type="region of interest" description="Disordered" evidence="1">
    <location>
        <begin position="1484"/>
        <end position="1690"/>
    </location>
</feature>
<proteinExistence type="predicted"/>
<dbReference type="Proteomes" id="UP000789759">
    <property type="component" value="Unassembled WGS sequence"/>
</dbReference>
<dbReference type="Pfam" id="PF12449">
    <property type="entry name" value="DUF3684"/>
    <property type="match status" value="1"/>
</dbReference>
<name>A0A9N9BFB9_9GLOM</name>
<feature type="compositionally biased region" description="Polar residues" evidence="1">
    <location>
        <begin position="1639"/>
        <end position="1649"/>
    </location>
</feature>
<evidence type="ECO:0000256" key="1">
    <source>
        <dbReference type="SAM" id="MobiDB-lite"/>
    </source>
</evidence>
<dbReference type="OrthoDB" id="10031156at2759"/>
<dbReference type="Gene3D" id="3.30.565.10">
    <property type="entry name" value="Histidine kinase-like ATPase, C-terminal domain"/>
    <property type="match status" value="1"/>
</dbReference>
<dbReference type="EMBL" id="CAJVQA010002956">
    <property type="protein sequence ID" value="CAG8561887.1"/>
    <property type="molecule type" value="Genomic_DNA"/>
</dbReference>
<organism evidence="2 3">
    <name type="scientific">Cetraspora pellucida</name>
    <dbReference type="NCBI Taxonomy" id="1433469"/>
    <lineage>
        <taxon>Eukaryota</taxon>
        <taxon>Fungi</taxon>
        <taxon>Fungi incertae sedis</taxon>
        <taxon>Mucoromycota</taxon>
        <taxon>Glomeromycotina</taxon>
        <taxon>Glomeromycetes</taxon>
        <taxon>Diversisporales</taxon>
        <taxon>Gigasporaceae</taxon>
        <taxon>Cetraspora</taxon>
    </lineage>
</organism>
<feature type="compositionally biased region" description="Polar residues" evidence="1">
    <location>
        <begin position="1573"/>
        <end position="1599"/>
    </location>
</feature>
<protein>
    <submittedName>
        <fullName evidence="2">12168_t:CDS:1</fullName>
    </submittedName>
</protein>
<dbReference type="InterPro" id="IPR036890">
    <property type="entry name" value="HATPase_C_sf"/>
</dbReference>
<dbReference type="InterPro" id="IPR022155">
    <property type="entry name" value="DUF3684"/>
</dbReference>
<dbReference type="SUPFAM" id="SSF55874">
    <property type="entry name" value="ATPase domain of HSP90 chaperone/DNA topoisomerase II/histidine kinase"/>
    <property type="match status" value="1"/>
</dbReference>
<feature type="region of interest" description="Disordered" evidence="1">
    <location>
        <begin position="1256"/>
        <end position="1284"/>
    </location>
</feature>
<dbReference type="PANTHER" id="PTHR47839">
    <property type="entry name" value="DOMAIN PROTEIN, PUTATIVE (AFU_ORTHOLOGUE AFUA_6G04830)-RELATED"/>
    <property type="match status" value="1"/>
</dbReference>
<dbReference type="PANTHER" id="PTHR47839:SF1">
    <property type="entry name" value="DOMAIN PROTEIN, PUTATIVE (AFU_ORTHOLOGUE AFUA_6G04830)-RELATED"/>
    <property type="match status" value="1"/>
</dbReference>
<feature type="compositionally biased region" description="Polar residues" evidence="1">
    <location>
        <begin position="1489"/>
        <end position="1518"/>
    </location>
</feature>
<accession>A0A9N9BFB9</accession>
<gene>
    <name evidence="2" type="ORF">CPELLU_LOCUS5241</name>
</gene>
<feature type="compositionally biased region" description="Polar residues" evidence="1">
    <location>
        <begin position="1606"/>
        <end position="1632"/>
    </location>
</feature>
<feature type="compositionally biased region" description="Polar residues" evidence="1">
    <location>
        <begin position="1525"/>
        <end position="1534"/>
    </location>
</feature>
<keyword evidence="3" id="KW-1185">Reference proteome</keyword>
<evidence type="ECO:0000313" key="2">
    <source>
        <dbReference type="EMBL" id="CAG8561887.1"/>
    </source>
</evidence>
<feature type="compositionally biased region" description="Low complexity" evidence="1">
    <location>
        <begin position="1655"/>
        <end position="1682"/>
    </location>
</feature>
<reference evidence="2" key="1">
    <citation type="submission" date="2021-06" db="EMBL/GenBank/DDBJ databases">
        <authorList>
            <person name="Kallberg Y."/>
            <person name="Tangrot J."/>
            <person name="Rosling A."/>
        </authorList>
    </citation>
    <scope>NUCLEOTIDE SEQUENCE</scope>
    <source>
        <strain evidence="2">FL966</strain>
    </source>
</reference>